<evidence type="ECO:0000313" key="1">
    <source>
        <dbReference type="EMBL" id="WTW68341.1"/>
    </source>
</evidence>
<dbReference type="AlphaFoldDB" id="A0AAU2VL97"/>
<accession>A0AAU2VL97</accession>
<organism evidence="1">
    <name type="scientific">Streptomyces sp. NBC_00008</name>
    <dbReference type="NCBI Taxonomy" id="2903610"/>
    <lineage>
        <taxon>Bacteria</taxon>
        <taxon>Bacillati</taxon>
        <taxon>Actinomycetota</taxon>
        <taxon>Actinomycetes</taxon>
        <taxon>Kitasatosporales</taxon>
        <taxon>Streptomycetaceae</taxon>
        <taxon>Streptomyces</taxon>
    </lineage>
</organism>
<proteinExistence type="predicted"/>
<dbReference type="EMBL" id="CP108313">
    <property type="protein sequence ID" value="WTW68341.1"/>
    <property type="molecule type" value="Genomic_DNA"/>
</dbReference>
<name>A0AAU2VL97_9ACTN</name>
<reference evidence="1" key="1">
    <citation type="submission" date="2022-10" db="EMBL/GenBank/DDBJ databases">
        <title>The complete genomes of actinobacterial strains from the NBC collection.</title>
        <authorList>
            <person name="Joergensen T.S."/>
            <person name="Alvarez Arevalo M."/>
            <person name="Sterndorff E.B."/>
            <person name="Faurdal D."/>
            <person name="Vuksanovic O."/>
            <person name="Mourched A.-S."/>
            <person name="Charusanti P."/>
            <person name="Shaw S."/>
            <person name="Blin K."/>
            <person name="Weber T."/>
        </authorList>
    </citation>
    <scope>NUCLEOTIDE SEQUENCE</scope>
    <source>
        <strain evidence="1">NBC_00008</strain>
    </source>
</reference>
<sequence length="41" mass="4211">MRVREVTALVHSVNATDAKGADRNATATNIVVAAFGAPDAE</sequence>
<protein>
    <submittedName>
        <fullName evidence="1">Uncharacterized protein</fullName>
    </submittedName>
</protein>
<gene>
    <name evidence="1" type="ORF">OG398_08720</name>
</gene>